<gene>
    <name evidence="2" type="ORF">ACFFVF_14965</name>
</gene>
<dbReference type="SUPFAM" id="SSF69618">
    <property type="entry name" value="HemD-like"/>
    <property type="match status" value="1"/>
</dbReference>
<keyword evidence="3" id="KW-1185">Reference proteome</keyword>
<organism evidence="2 3">
    <name type="scientific">Flavobacterium jumunjinense</name>
    <dbReference type="NCBI Taxonomy" id="998845"/>
    <lineage>
        <taxon>Bacteria</taxon>
        <taxon>Pseudomonadati</taxon>
        <taxon>Bacteroidota</taxon>
        <taxon>Flavobacteriia</taxon>
        <taxon>Flavobacteriales</taxon>
        <taxon>Flavobacteriaceae</taxon>
        <taxon>Flavobacterium</taxon>
    </lineage>
</organism>
<dbReference type="PANTHER" id="PTHR12390">
    <property type="entry name" value="UROPORPHYRINOGEN III SYNTHASE"/>
    <property type="match status" value="1"/>
</dbReference>
<name>A0ABV5GR27_9FLAO</name>
<feature type="domain" description="Tetrapyrrole biosynthesis uroporphyrinogen III synthase" evidence="1">
    <location>
        <begin position="36"/>
        <end position="206"/>
    </location>
</feature>
<proteinExistence type="predicted"/>
<dbReference type="RefSeq" id="WP_236458020.1">
    <property type="nucleotide sequence ID" value="NZ_CBCSGE010000008.1"/>
</dbReference>
<evidence type="ECO:0000313" key="3">
    <source>
        <dbReference type="Proteomes" id="UP001589607"/>
    </source>
</evidence>
<dbReference type="EC" id="4.2.1.75" evidence="2"/>
<accession>A0ABV5GR27</accession>
<comment type="caution">
    <text evidence="2">The sequence shown here is derived from an EMBL/GenBank/DDBJ whole genome shotgun (WGS) entry which is preliminary data.</text>
</comment>
<dbReference type="InterPro" id="IPR036108">
    <property type="entry name" value="4pyrrol_syn_uPrphyn_synt_sf"/>
</dbReference>
<reference evidence="2 3" key="1">
    <citation type="submission" date="2024-09" db="EMBL/GenBank/DDBJ databases">
        <authorList>
            <person name="Sun Q."/>
            <person name="Mori K."/>
        </authorList>
    </citation>
    <scope>NUCLEOTIDE SEQUENCE [LARGE SCALE GENOMIC DNA]</scope>
    <source>
        <strain evidence="2 3">CECT 7955</strain>
    </source>
</reference>
<dbReference type="Proteomes" id="UP001589607">
    <property type="component" value="Unassembled WGS sequence"/>
</dbReference>
<evidence type="ECO:0000313" key="2">
    <source>
        <dbReference type="EMBL" id="MFB9097817.1"/>
    </source>
</evidence>
<protein>
    <submittedName>
        <fullName evidence="2">Uroporphyrinogen-III synthase</fullName>
        <ecNumber evidence="2">4.2.1.75</ecNumber>
    </submittedName>
</protein>
<dbReference type="Pfam" id="PF02602">
    <property type="entry name" value="HEM4"/>
    <property type="match status" value="1"/>
</dbReference>
<sequence length="216" mass="24779">MITVLATKKLTKTQKKSFENNRLQVVDKNFIKTKIVPFEINILNEILLFTSKNAVKSVLKNSNSLTSKKCICVGSKTKKYLEKKGFEVIDYRNNAEQLANFIITKHKEKTFTFFSGNLRKNDLPKVLIENNVVYNEITVYETYLKPHKLETAFNGIAFFSPSGVSSYLKNNELKNEVCFCIGKTTAKALENKTQNIKIITQPSVENVIEEIIKYYN</sequence>
<dbReference type="Gene3D" id="3.40.50.10090">
    <property type="match status" value="2"/>
</dbReference>
<dbReference type="CDD" id="cd06578">
    <property type="entry name" value="HemD"/>
    <property type="match status" value="1"/>
</dbReference>
<keyword evidence="2" id="KW-0456">Lyase</keyword>
<dbReference type="InterPro" id="IPR003754">
    <property type="entry name" value="4pyrrol_synth_uPrphyn_synth"/>
</dbReference>
<dbReference type="PANTHER" id="PTHR12390:SF0">
    <property type="entry name" value="UROPORPHYRINOGEN-III SYNTHASE"/>
    <property type="match status" value="1"/>
</dbReference>
<dbReference type="EMBL" id="JBHMEY010000066">
    <property type="protein sequence ID" value="MFB9097817.1"/>
    <property type="molecule type" value="Genomic_DNA"/>
</dbReference>
<evidence type="ECO:0000259" key="1">
    <source>
        <dbReference type="Pfam" id="PF02602"/>
    </source>
</evidence>
<dbReference type="InterPro" id="IPR039793">
    <property type="entry name" value="UROS/Hem4"/>
</dbReference>
<dbReference type="GO" id="GO:0004852">
    <property type="term" value="F:uroporphyrinogen-III synthase activity"/>
    <property type="evidence" value="ECO:0007669"/>
    <property type="project" value="UniProtKB-EC"/>
</dbReference>